<dbReference type="InterPro" id="IPR000183">
    <property type="entry name" value="Orn/DAP/Arg_de-COase"/>
</dbReference>
<evidence type="ECO:0000256" key="2">
    <source>
        <dbReference type="ARBA" id="ARBA00022898"/>
    </source>
</evidence>
<dbReference type="SUPFAM" id="SSF50621">
    <property type="entry name" value="Alanine racemase C-terminal domain-like"/>
    <property type="match status" value="1"/>
</dbReference>
<dbReference type="AlphaFoldDB" id="A0A845DAN7"/>
<dbReference type="GO" id="GO:0008836">
    <property type="term" value="F:diaminopimelate decarboxylase activity"/>
    <property type="evidence" value="ECO:0007669"/>
    <property type="project" value="TreeGrafter"/>
</dbReference>
<dbReference type="GO" id="GO:0009089">
    <property type="term" value="P:lysine biosynthetic process via diaminopimelate"/>
    <property type="evidence" value="ECO:0007669"/>
    <property type="project" value="TreeGrafter"/>
</dbReference>
<dbReference type="Gene3D" id="2.40.37.10">
    <property type="entry name" value="Lyase, Ornithine Decarboxylase, Chain A, domain 1"/>
    <property type="match status" value="1"/>
</dbReference>
<keyword evidence="2 3" id="KW-0663">Pyridoxal phosphate</keyword>
<evidence type="ECO:0000313" key="6">
    <source>
        <dbReference type="Proteomes" id="UP000449092"/>
    </source>
</evidence>
<comment type="caution">
    <text evidence="5">The sequence shown here is derived from an EMBL/GenBank/DDBJ whole genome shotgun (WGS) entry which is preliminary data.</text>
</comment>
<sequence length="477" mass="53659">MYTLTPIIHPQIHKTLTDKEKMRELQNAFGSPLNLIYPQIVTENLKQFYEVFASHKIKGEILYAYKANKSTAILKELSVTNCKIDVASEKELQQALSAGFVGARIEATGPKNRAFMRLALQHSAIINLNSPSELETMLELREELNILIPTPVFMRLKEFKSKQTNVIQKDVKFGFSINEAKNALKTIHTHKDNLDFIGFSFHLTSTSEKERLVAIEQSLYLTLEAIKLGLDPKGINIGGGFSINYLESSTEWNNYVSAIKASLLDPTKPSMSWNQSGLGLWAENGKIRGVATFSDFYRPYNQFEELNKVLSAELPTFGTISQFLQENMLHVFIEPGRSMLDQSGVTLAKVGSINTSLKDETVIFLDMNRSHISSIELEFMSDPLIIPSNANKKTKAKDGVFLSGNLCLPHDFICRRKVFFPYSPQPGDILAFINTAGYFMDFTESETIQHPHASKLAIHSSGWSLDEKYEPSLITKN</sequence>
<dbReference type="SUPFAM" id="SSF51419">
    <property type="entry name" value="PLP-binding barrel"/>
    <property type="match status" value="1"/>
</dbReference>
<dbReference type="PRINTS" id="PR01179">
    <property type="entry name" value="ODADCRBXLASE"/>
</dbReference>
<dbReference type="PANTHER" id="PTHR43727:SF2">
    <property type="entry name" value="GROUP IV DECARBOXYLASE"/>
    <property type="match status" value="1"/>
</dbReference>
<name>A0A845DAN7_9BACT</name>
<feature type="active site" description="Proton donor" evidence="3">
    <location>
        <position position="407"/>
    </location>
</feature>
<dbReference type="Gene3D" id="3.20.20.10">
    <property type="entry name" value="Alanine racemase"/>
    <property type="match status" value="1"/>
</dbReference>
<evidence type="ECO:0000256" key="3">
    <source>
        <dbReference type="PIRSR" id="PIRSR600183-50"/>
    </source>
</evidence>
<dbReference type="Pfam" id="PF02784">
    <property type="entry name" value="Orn_Arg_deC_N"/>
    <property type="match status" value="1"/>
</dbReference>
<gene>
    <name evidence="5" type="ORF">F4X82_01130</name>
</gene>
<evidence type="ECO:0000256" key="1">
    <source>
        <dbReference type="ARBA" id="ARBA00001933"/>
    </source>
</evidence>
<feature type="modified residue" description="N6-(pyridoxal phosphate)lysine" evidence="3">
    <location>
        <position position="66"/>
    </location>
</feature>
<dbReference type="InterPro" id="IPR029066">
    <property type="entry name" value="PLP-binding_barrel"/>
</dbReference>
<dbReference type="InterPro" id="IPR022644">
    <property type="entry name" value="De-COase2_N"/>
</dbReference>
<dbReference type="PANTHER" id="PTHR43727">
    <property type="entry name" value="DIAMINOPIMELATE DECARBOXYLASE"/>
    <property type="match status" value="1"/>
</dbReference>
<evidence type="ECO:0000259" key="4">
    <source>
        <dbReference type="Pfam" id="PF02784"/>
    </source>
</evidence>
<feature type="domain" description="Orn/DAP/Arg decarboxylase 2 N-terminal" evidence="4">
    <location>
        <begin position="43"/>
        <end position="286"/>
    </location>
</feature>
<organism evidence="5 6">
    <name type="scientific">Candidatus Spechtbacteria bacterium SB0662_bin_43</name>
    <dbReference type="NCBI Taxonomy" id="2604897"/>
    <lineage>
        <taxon>Bacteria</taxon>
        <taxon>Candidatus Spechtiibacteriota</taxon>
    </lineage>
</organism>
<dbReference type="EMBL" id="VXOY01000010">
    <property type="protein sequence ID" value="MYE38108.1"/>
    <property type="molecule type" value="Genomic_DNA"/>
</dbReference>
<dbReference type="Proteomes" id="UP000449092">
    <property type="component" value="Unassembled WGS sequence"/>
</dbReference>
<evidence type="ECO:0000313" key="5">
    <source>
        <dbReference type="EMBL" id="MYE38108.1"/>
    </source>
</evidence>
<proteinExistence type="predicted"/>
<dbReference type="InterPro" id="IPR009006">
    <property type="entry name" value="Ala_racemase/Decarboxylase_C"/>
</dbReference>
<accession>A0A845DAN7</accession>
<comment type="cofactor">
    <cofactor evidence="1 3">
        <name>pyridoxal 5'-phosphate</name>
        <dbReference type="ChEBI" id="CHEBI:597326"/>
    </cofactor>
</comment>
<reference evidence="5 6" key="1">
    <citation type="submission" date="2019-09" db="EMBL/GenBank/DDBJ databases">
        <title>Characterisation of the sponge microbiome using genome-centric metagenomics.</title>
        <authorList>
            <person name="Engelberts J.P."/>
            <person name="Robbins S.J."/>
            <person name="De Goeij J.M."/>
            <person name="Aranda M."/>
            <person name="Bell S.C."/>
            <person name="Webster N.S."/>
        </authorList>
    </citation>
    <scope>NUCLEOTIDE SEQUENCE [LARGE SCALE GENOMIC DNA]</scope>
    <source>
        <strain evidence="5">SB0662_bin_43</strain>
    </source>
</reference>
<protein>
    <recommendedName>
        <fullName evidence="4">Orn/DAP/Arg decarboxylase 2 N-terminal domain-containing protein</fullName>
    </recommendedName>
</protein>